<dbReference type="GO" id="GO:0030014">
    <property type="term" value="C:CCR4-NOT complex"/>
    <property type="evidence" value="ECO:0007669"/>
    <property type="project" value="InterPro"/>
</dbReference>
<dbReference type="GO" id="GO:0004535">
    <property type="term" value="F:poly(A)-specific ribonuclease activity"/>
    <property type="evidence" value="ECO:0007669"/>
    <property type="project" value="InterPro"/>
</dbReference>
<dbReference type="Proteomes" id="UP000322667">
    <property type="component" value="Chromosome D02"/>
</dbReference>
<keyword evidence="2" id="KW-1185">Reference proteome</keyword>
<dbReference type="PANTHER" id="PTHR10797">
    <property type="entry name" value="CCR4-NOT TRANSCRIPTION COMPLEX SUBUNIT"/>
    <property type="match status" value="1"/>
</dbReference>
<dbReference type="InterPro" id="IPR036397">
    <property type="entry name" value="RNaseH_sf"/>
</dbReference>
<dbReference type="GO" id="GO:0003676">
    <property type="term" value="F:nucleic acid binding"/>
    <property type="evidence" value="ECO:0007669"/>
    <property type="project" value="InterPro"/>
</dbReference>
<organism evidence="1 2">
    <name type="scientific">Gossypium tomentosum</name>
    <name type="common">Hawaiian cotton</name>
    <name type="synonym">Gossypium sandvicense</name>
    <dbReference type="NCBI Taxonomy" id="34277"/>
    <lineage>
        <taxon>Eukaryota</taxon>
        <taxon>Viridiplantae</taxon>
        <taxon>Streptophyta</taxon>
        <taxon>Embryophyta</taxon>
        <taxon>Tracheophyta</taxon>
        <taxon>Spermatophyta</taxon>
        <taxon>Magnoliopsida</taxon>
        <taxon>eudicotyledons</taxon>
        <taxon>Gunneridae</taxon>
        <taxon>Pentapetalae</taxon>
        <taxon>rosids</taxon>
        <taxon>malvids</taxon>
        <taxon>Malvales</taxon>
        <taxon>Malvaceae</taxon>
        <taxon>Malvoideae</taxon>
        <taxon>Gossypium</taxon>
    </lineage>
</organism>
<name>A0A5D2M1F9_GOSTO</name>
<dbReference type="AlphaFoldDB" id="A0A5D2M1F9"/>
<dbReference type="Gene3D" id="3.30.420.10">
    <property type="entry name" value="Ribonuclease H-like superfamily/Ribonuclease H"/>
    <property type="match status" value="1"/>
</dbReference>
<evidence type="ECO:0000313" key="2">
    <source>
        <dbReference type="Proteomes" id="UP000322667"/>
    </source>
</evidence>
<gene>
    <name evidence="1" type="ORF">ES332_D02G246400v1</name>
</gene>
<dbReference type="EMBL" id="CM017624">
    <property type="protein sequence ID" value="TYH85158.1"/>
    <property type="molecule type" value="Genomic_DNA"/>
</dbReference>
<dbReference type="SUPFAM" id="SSF53098">
    <property type="entry name" value="Ribonuclease H-like"/>
    <property type="match status" value="1"/>
</dbReference>
<dbReference type="InterPro" id="IPR039637">
    <property type="entry name" value="CNOT7/CNOT8/Pop2"/>
</dbReference>
<dbReference type="InterPro" id="IPR012337">
    <property type="entry name" value="RNaseH-like_sf"/>
</dbReference>
<proteinExistence type="predicted"/>
<sequence>MSIFGNKSIVVRWVFAEDLNSELSLIKAAILRYSFGNLLDFDSPFSYIWEFNFQDFDINQDYYASDTVELLKRQVIDFEKNKEKGIDSKDFAKKLWDYGLVFNCYDLKTYFFNYNIFSLKRTFKFLGLLGGLDKIAQTLNVAHITGSSYQAGLNSLLTLQYFMKLKSENIFESKWNKTN</sequence>
<evidence type="ECO:0000313" key="1">
    <source>
        <dbReference type="EMBL" id="TYH85158.1"/>
    </source>
</evidence>
<reference evidence="1 2" key="1">
    <citation type="submission" date="2019-07" db="EMBL/GenBank/DDBJ databases">
        <title>WGS assembly of Gossypium tomentosum.</title>
        <authorList>
            <person name="Chen Z.J."/>
            <person name="Sreedasyam A."/>
            <person name="Ando A."/>
            <person name="Song Q."/>
            <person name="De L."/>
            <person name="Hulse-Kemp A."/>
            <person name="Ding M."/>
            <person name="Ye W."/>
            <person name="Kirkbride R."/>
            <person name="Jenkins J."/>
            <person name="Plott C."/>
            <person name="Lovell J."/>
            <person name="Lin Y.-M."/>
            <person name="Vaughn R."/>
            <person name="Liu B."/>
            <person name="Li W."/>
            <person name="Simpson S."/>
            <person name="Scheffler B."/>
            <person name="Saski C."/>
            <person name="Grover C."/>
            <person name="Hu G."/>
            <person name="Conover J."/>
            <person name="Carlson J."/>
            <person name="Shu S."/>
            <person name="Boston L."/>
            <person name="Williams M."/>
            <person name="Peterson D."/>
            <person name="Mcgee K."/>
            <person name="Jones D."/>
            <person name="Wendel J."/>
            <person name="Stelly D."/>
            <person name="Grimwood J."/>
            <person name="Schmutz J."/>
        </authorList>
    </citation>
    <scope>NUCLEOTIDE SEQUENCE [LARGE SCALE GENOMIC DNA]</scope>
    <source>
        <strain evidence="1">7179.01</strain>
    </source>
</reference>
<accession>A0A5D2M1F9</accession>
<protein>
    <submittedName>
        <fullName evidence="1">Uncharacterized protein</fullName>
    </submittedName>
</protein>